<protein>
    <recommendedName>
        <fullName evidence="8">plant cystathionine gamma-synthase</fullName>
        <ecNumber evidence="8">2.5.1.160</ecNumber>
    </recommendedName>
</protein>
<sequence length="587" mass="63682">MAVSSWPRVFPSFFECRSDPEFSGAPKTSGGWQRKPSQSRFFGSRLNSSASAQGAILRFPPNFVRQLSTKARRNCSNIGVAQIVAASWSNNSNPASPPPAAASSSAAAAAAAATEPIAPIGDDVALLGKEVDLKANMCACVWMGLIKEKMGVCVGERFGRGIVTDAITTPVVNTSAYFFKKTSELIDFKEKMGVCVGERFGRGIVTDAITTPVVNTSAYFFKKTSELIDFKEKRKASFEYGRYGNPTTVVLEEKIRHVFVFLFVYCALEGAESTMITSSGMNISTVMLMALVPAGGHLVTTTDCYRKTRIFIENFLPKMGIKATVIDPADVGALESALNENNVSLFFTESPTNPFLRCVDIKLVSELCHKKGALVCIDGTFATPLNQKALALGADLVLHSATKYLGGHNDVLGGCLSGSEKLVTEVRTLHHVLGGALNPNAAYLILRGMKTLHLRVQQQNSTALRMAKLLEAHPKVAHVYYPGLPSHPEHELAMQQMTGFGGVVSFEVDGDLNTTIQFIDSLNIPYIAPSFGGCESIVDQPAIMSYWDLPQSERLKYGIKDNLVRFSFGVEDFEDLKADILQALEAI</sequence>
<dbReference type="PANTHER" id="PTHR43379:SF1">
    <property type="entry name" value="CYSTATHIONINE GAMMA-SYNTHASE 1, CHLOROPLASTIC-RELATED"/>
    <property type="match status" value="1"/>
</dbReference>
<comment type="catalytic activity">
    <reaction evidence="7">
        <text>O-phospho-L-homoserine + L-cysteine = L,L-cystathionine + phosphate</text>
        <dbReference type="Rhea" id="RHEA:80891"/>
        <dbReference type="ChEBI" id="CHEBI:35235"/>
        <dbReference type="ChEBI" id="CHEBI:43474"/>
        <dbReference type="ChEBI" id="CHEBI:57590"/>
        <dbReference type="ChEBI" id="CHEBI:58161"/>
        <dbReference type="EC" id="2.5.1.160"/>
    </reaction>
</comment>
<dbReference type="EMBL" id="PKMF04000077">
    <property type="protein sequence ID" value="KAK7852283.1"/>
    <property type="molecule type" value="Genomic_DNA"/>
</dbReference>
<keyword evidence="4" id="KW-0486">Methionine biosynthesis</keyword>
<dbReference type="Pfam" id="PF01053">
    <property type="entry name" value="Cys_Met_Meta_PP"/>
    <property type="match status" value="1"/>
</dbReference>
<evidence type="ECO:0000256" key="1">
    <source>
        <dbReference type="ARBA" id="ARBA00001933"/>
    </source>
</evidence>
<dbReference type="Gene3D" id="3.90.1150.10">
    <property type="entry name" value="Aspartate Aminotransferase, domain 1"/>
    <property type="match status" value="1"/>
</dbReference>
<organism evidence="10 11">
    <name type="scientific">Quercus suber</name>
    <name type="common">Cork oak</name>
    <dbReference type="NCBI Taxonomy" id="58331"/>
    <lineage>
        <taxon>Eukaryota</taxon>
        <taxon>Viridiplantae</taxon>
        <taxon>Streptophyta</taxon>
        <taxon>Embryophyta</taxon>
        <taxon>Tracheophyta</taxon>
        <taxon>Spermatophyta</taxon>
        <taxon>Magnoliopsida</taxon>
        <taxon>eudicotyledons</taxon>
        <taxon>Gunneridae</taxon>
        <taxon>Pentapetalae</taxon>
        <taxon>rosids</taxon>
        <taxon>fabids</taxon>
        <taxon>Fagales</taxon>
        <taxon>Fagaceae</taxon>
        <taxon>Quercus</taxon>
    </lineage>
</organism>
<reference evidence="10 11" key="1">
    <citation type="journal article" date="2018" name="Sci. Data">
        <title>The draft genome sequence of cork oak.</title>
        <authorList>
            <person name="Ramos A.M."/>
            <person name="Usie A."/>
            <person name="Barbosa P."/>
            <person name="Barros P.M."/>
            <person name="Capote T."/>
            <person name="Chaves I."/>
            <person name="Simoes F."/>
            <person name="Abreu I."/>
            <person name="Carrasquinho I."/>
            <person name="Faro C."/>
            <person name="Guimaraes J.B."/>
            <person name="Mendonca D."/>
            <person name="Nobrega F."/>
            <person name="Rodrigues L."/>
            <person name="Saibo N.J.M."/>
            <person name="Varela M.C."/>
            <person name="Egas C."/>
            <person name="Matos J."/>
            <person name="Miguel C.M."/>
            <person name="Oliveira M.M."/>
            <person name="Ricardo C.P."/>
            <person name="Goncalves S."/>
        </authorList>
    </citation>
    <scope>NUCLEOTIDE SEQUENCE [LARGE SCALE GENOMIC DNA]</scope>
    <source>
        <strain evidence="11">cv. HL8</strain>
    </source>
</reference>
<comment type="pathway">
    <text evidence="5">Amino-acid biosynthesis; L-methionine biosynthesis via de novo pathway; L-cystathionine from O-succinyl-L-homoserine: step 1/1.</text>
</comment>
<dbReference type="InterPro" id="IPR044639">
    <property type="entry name" value="CGS1/2"/>
</dbReference>
<keyword evidence="3 9" id="KW-0663">Pyridoxal phosphate</keyword>
<dbReference type="EC" id="2.5.1.160" evidence="8"/>
<dbReference type="CDD" id="cd00614">
    <property type="entry name" value="CGS_like"/>
    <property type="match status" value="1"/>
</dbReference>
<dbReference type="Proteomes" id="UP000237347">
    <property type="component" value="Unassembled WGS sequence"/>
</dbReference>
<evidence type="ECO:0000256" key="2">
    <source>
        <dbReference type="ARBA" id="ARBA00009077"/>
    </source>
</evidence>
<evidence type="ECO:0000256" key="9">
    <source>
        <dbReference type="RuleBase" id="RU362118"/>
    </source>
</evidence>
<evidence type="ECO:0000256" key="7">
    <source>
        <dbReference type="ARBA" id="ARBA00093261"/>
    </source>
</evidence>
<evidence type="ECO:0000256" key="5">
    <source>
        <dbReference type="ARBA" id="ARBA00060510"/>
    </source>
</evidence>
<evidence type="ECO:0000256" key="3">
    <source>
        <dbReference type="ARBA" id="ARBA00022898"/>
    </source>
</evidence>
<evidence type="ECO:0000313" key="10">
    <source>
        <dbReference type="EMBL" id="KAK7852283.1"/>
    </source>
</evidence>
<dbReference type="FunFam" id="3.40.640.10:FF:000046">
    <property type="entry name" value="Cystathionine gamma-lyase"/>
    <property type="match status" value="1"/>
</dbReference>
<dbReference type="InterPro" id="IPR015424">
    <property type="entry name" value="PyrdxlP-dep_Trfase"/>
</dbReference>
<dbReference type="InterPro" id="IPR015421">
    <property type="entry name" value="PyrdxlP-dep_Trfase_major"/>
</dbReference>
<dbReference type="InterPro" id="IPR054542">
    <property type="entry name" value="Cys_met_metab_PP"/>
</dbReference>
<dbReference type="GO" id="GO:0009086">
    <property type="term" value="P:methionine biosynthetic process"/>
    <property type="evidence" value="ECO:0007669"/>
    <property type="project" value="UniProtKB-KW"/>
</dbReference>
<evidence type="ECO:0000256" key="4">
    <source>
        <dbReference type="ARBA" id="ARBA00023167"/>
    </source>
</evidence>
<evidence type="ECO:0000313" key="11">
    <source>
        <dbReference type="Proteomes" id="UP000237347"/>
    </source>
</evidence>
<dbReference type="Gene3D" id="3.40.640.10">
    <property type="entry name" value="Type I PLP-dependent aspartate aminotransferase-like (Major domain)"/>
    <property type="match status" value="1"/>
</dbReference>
<dbReference type="GO" id="GO:0030170">
    <property type="term" value="F:pyridoxal phosphate binding"/>
    <property type="evidence" value="ECO:0007669"/>
    <property type="project" value="InterPro"/>
</dbReference>
<keyword evidence="11" id="KW-1185">Reference proteome</keyword>
<dbReference type="FunFam" id="3.90.1150.10:FF:000033">
    <property type="entry name" value="Cystathionine gamma-synthase"/>
    <property type="match status" value="1"/>
</dbReference>
<gene>
    <name evidence="10" type="primary">CGS1_1</name>
    <name evidence="10" type="ORF">CFP56_039330</name>
</gene>
<dbReference type="AlphaFoldDB" id="A0AAW0LP81"/>
<evidence type="ECO:0000256" key="8">
    <source>
        <dbReference type="ARBA" id="ARBA00093596"/>
    </source>
</evidence>
<accession>A0AAW0LP81</accession>
<comment type="catalytic activity">
    <reaction evidence="6">
        <text>O-succinyl-L-homoserine + L-cysteine = L,L-cystathionine + succinate + H(+)</text>
        <dbReference type="Rhea" id="RHEA:20397"/>
        <dbReference type="ChEBI" id="CHEBI:15378"/>
        <dbReference type="ChEBI" id="CHEBI:30031"/>
        <dbReference type="ChEBI" id="CHEBI:35235"/>
        <dbReference type="ChEBI" id="CHEBI:57661"/>
        <dbReference type="ChEBI" id="CHEBI:58161"/>
    </reaction>
</comment>
<dbReference type="GO" id="GO:0009507">
    <property type="term" value="C:chloroplast"/>
    <property type="evidence" value="ECO:0007669"/>
    <property type="project" value="TreeGrafter"/>
</dbReference>
<name>A0AAW0LP81_QUESU</name>
<evidence type="ECO:0000256" key="6">
    <source>
        <dbReference type="ARBA" id="ARBA00093222"/>
    </source>
</evidence>
<comment type="caution">
    <text evidence="10">The sequence shown here is derived from an EMBL/GenBank/DDBJ whole genome shotgun (WGS) entry which is preliminary data.</text>
</comment>
<dbReference type="PROSITE" id="PS00868">
    <property type="entry name" value="CYS_MET_METAB_PP"/>
    <property type="match status" value="1"/>
</dbReference>
<comment type="cofactor">
    <cofactor evidence="1 9">
        <name>pyridoxal 5'-phosphate</name>
        <dbReference type="ChEBI" id="CHEBI:597326"/>
    </cofactor>
</comment>
<dbReference type="GO" id="GO:0019346">
    <property type="term" value="P:transsulfuration"/>
    <property type="evidence" value="ECO:0007669"/>
    <property type="project" value="InterPro"/>
</dbReference>
<keyword evidence="4" id="KW-0028">Amino-acid biosynthesis</keyword>
<dbReference type="InterPro" id="IPR015422">
    <property type="entry name" value="PyrdxlP-dep_Trfase_small"/>
</dbReference>
<comment type="similarity">
    <text evidence="2 9">Belongs to the trans-sulfuration enzymes family.</text>
</comment>
<dbReference type="GO" id="GO:0003962">
    <property type="term" value="F:cystathionine gamma-synthase activity"/>
    <property type="evidence" value="ECO:0007669"/>
    <property type="project" value="InterPro"/>
</dbReference>
<dbReference type="PANTHER" id="PTHR43379">
    <property type="entry name" value="CYSTATHIONINE GAMMA-SYNTHASE"/>
    <property type="match status" value="1"/>
</dbReference>
<proteinExistence type="inferred from homology"/>
<dbReference type="SUPFAM" id="SSF53383">
    <property type="entry name" value="PLP-dependent transferases"/>
    <property type="match status" value="1"/>
</dbReference>
<dbReference type="InterPro" id="IPR000277">
    <property type="entry name" value="Cys/Met-Metab_PyrdxlP-dep_enz"/>
</dbReference>